<evidence type="ECO:0000313" key="1">
    <source>
        <dbReference type="EMBL" id="TMS06112.1"/>
    </source>
</evidence>
<dbReference type="Proteomes" id="UP000793456">
    <property type="component" value="Chromosome XIX"/>
</dbReference>
<comment type="caution">
    <text evidence="1">The sequence shown here is derived from an EMBL/GenBank/DDBJ whole genome shotgun (WGS) entry which is preliminary data.</text>
</comment>
<accession>A0ACD3QFX1</accession>
<sequence>MNQICHPSGQVDSSINTVKHEQTTTRIQSDVVLQLSSDLVLFVSTTSHGTDVMQGVDYIFIICTGFLWEKARQGRKQGWRTSYWNVSYRRNGTYCTELLLLLLTPPPPHSSSSLLSPLHDRVAMFLSAVRSYLLPVIRLYLLGLKVLLVQLLRRAPALPVMPRQDGKVAIVTGGVRGIGYEVVRHMARLGAHVIIGGRNEQEGQAAVRRICEEYKEAKGVLLVNLEEEEDTAETAIRR</sequence>
<keyword evidence="2" id="KW-1185">Reference proteome</keyword>
<dbReference type="EMBL" id="CM011692">
    <property type="protein sequence ID" value="TMS06112.1"/>
    <property type="molecule type" value="Genomic_DNA"/>
</dbReference>
<proteinExistence type="predicted"/>
<name>A0ACD3QFX1_LARCR</name>
<organism evidence="1 2">
    <name type="scientific">Larimichthys crocea</name>
    <name type="common">Large yellow croaker</name>
    <name type="synonym">Pseudosciaena crocea</name>
    <dbReference type="NCBI Taxonomy" id="215358"/>
    <lineage>
        <taxon>Eukaryota</taxon>
        <taxon>Metazoa</taxon>
        <taxon>Chordata</taxon>
        <taxon>Craniata</taxon>
        <taxon>Vertebrata</taxon>
        <taxon>Euteleostomi</taxon>
        <taxon>Actinopterygii</taxon>
        <taxon>Neopterygii</taxon>
        <taxon>Teleostei</taxon>
        <taxon>Neoteleostei</taxon>
        <taxon>Acanthomorphata</taxon>
        <taxon>Eupercaria</taxon>
        <taxon>Sciaenidae</taxon>
        <taxon>Larimichthys</taxon>
    </lineage>
</organism>
<gene>
    <name evidence="1" type="ORF">E3U43_015871</name>
</gene>
<reference evidence="1" key="1">
    <citation type="submission" date="2018-11" db="EMBL/GenBank/DDBJ databases">
        <title>The sequence and de novo assembly of Larimichthys crocea genome using PacBio and Hi-C technologies.</title>
        <authorList>
            <person name="Xu P."/>
            <person name="Chen B."/>
            <person name="Zhou Z."/>
            <person name="Ke Q."/>
            <person name="Wu Y."/>
            <person name="Bai H."/>
            <person name="Pu F."/>
        </authorList>
    </citation>
    <scope>NUCLEOTIDE SEQUENCE</scope>
    <source>
        <tissue evidence="1">Muscle</tissue>
    </source>
</reference>
<evidence type="ECO:0000313" key="2">
    <source>
        <dbReference type="Proteomes" id="UP000793456"/>
    </source>
</evidence>
<protein>
    <submittedName>
        <fullName evidence="1">Uncharacterized protein</fullName>
    </submittedName>
</protein>